<dbReference type="InterPro" id="IPR050180">
    <property type="entry name" value="RNR_Ribonuclease"/>
</dbReference>
<name>A0A4U2YN67_9ACTN</name>
<accession>A0A4U2YN67</accession>
<evidence type="ECO:0000313" key="3">
    <source>
        <dbReference type="Proteomes" id="UP000307808"/>
    </source>
</evidence>
<dbReference type="Pfam" id="PF00773">
    <property type="entry name" value="RNB"/>
    <property type="match status" value="1"/>
</dbReference>
<protein>
    <submittedName>
        <fullName evidence="2">RNB domain-containing ribonuclease</fullName>
    </submittedName>
</protein>
<evidence type="ECO:0000259" key="1">
    <source>
        <dbReference type="SMART" id="SM00955"/>
    </source>
</evidence>
<dbReference type="RefSeq" id="WP_137065986.1">
    <property type="nucleotide sequence ID" value="NZ_CP040748.1"/>
</dbReference>
<reference evidence="2 3" key="1">
    <citation type="submission" date="2019-04" db="EMBL/GenBank/DDBJ databases">
        <authorList>
            <person name="Dong K."/>
        </authorList>
    </citation>
    <scope>NUCLEOTIDE SEQUENCE [LARGE SCALE GENOMIC DNA]</scope>
    <source>
        <strain evidence="3">dk3543</strain>
    </source>
</reference>
<dbReference type="GO" id="GO:0006402">
    <property type="term" value="P:mRNA catabolic process"/>
    <property type="evidence" value="ECO:0007669"/>
    <property type="project" value="TreeGrafter"/>
</dbReference>
<keyword evidence="3" id="KW-1185">Reference proteome</keyword>
<dbReference type="AlphaFoldDB" id="A0A4U2YN67"/>
<dbReference type="EMBL" id="SZPY01000002">
    <property type="protein sequence ID" value="TKI62717.1"/>
    <property type="molecule type" value="Genomic_DNA"/>
</dbReference>
<gene>
    <name evidence="2" type="ORF">FC770_10215</name>
</gene>
<feature type="domain" description="RNB" evidence="1">
    <location>
        <begin position="67"/>
        <end position="392"/>
    </location>
</feature>
<sequence length="500" mass="53302">MASPRFLRVHPVGPPPAGSRPGVAFPGEQALRDGIAAIRDELAVSEEFPAEVVAAAEAAAAAPRLPGLDRTDIEFVTIDPPGARDLDQALHVERDGDGFVVHYAIADVGAFVTPGDPVDVEANKRGQTLYGADSKIPLHPPVISEQAGSLLPDQVRPAILWTIALDSAGERTAATVERAMVRSRAQLSYEEAQAVVGGAASDAEKGSVGESTLRLLAEVGPLRIALEAARGGVSLPLPEQEIVITEDRWQLEFRSLIPVEEWNAQISLLTGMAAASLMVGARVGLLRTLPPAEERDVDRLRATAHALGIAWAPETSYPEFVRSLDPADSRHAAMVLACTRLFRGSGYVGFDGELPDHTGHAAVAADYAHVTAPLRRLVDRYAGEICVALSAGEPVPGWVLDKLDSVPAVMRESGTLAGRYAREVLNLTEAVLLHDRVGERFAAAVMEVDEKRPERGDITILEPAIEARAEGTRPLPLGEEITVVLTEADPATRTVRFEVG</sequence>
<dbReference type="PANTHER" id="PTHR23355">
    <property type="entry name" value="RIBONUCLEASE"/>
    <property type="match status" value="1"/>
</dbReference>
<dbReference type="SMART" id="SM00955">
    <property type="entry name" value="RNB"/>
    <property type="match status" value="1"/>
</dbReference>
<comment type="caution">
    <text evidence="2">The sequence shown here is derived from an EMBL/GenBank/DDBJ whole genome shotgun (WGS) entry which is preliminary data.</text>
</comment>
<dbReference type="GO" id="GO:0000175">
    <property type="term" value="F:3'-5'-RNA exonuclease activity"/>
    <property type="evidence" value="ECO:0007669"/>
    <property type="project" value="TreeGrafter"/>
</dbReference>
<dbReference type="Proteomes" id="UP000307808">
    <property type="component" value="Unassembled WGS sequence"/>
</dbReference>
<dbReference type="Pfam" id="PF18614">
    <property type="entry name" value="RNase_II_C_S1"/>
    <property type="match status" value="1"/>
</dbReference>
<organism evidence="2 3">
    <name type="scientific">Nocardioides jishulii</name>
    <dbReference type="NCBI Taxonomy" id="2575440"/>
    <lineage>
        <taxon>Bacteria</taxon>
        <taxon>Bacillati</taxon>
        <taxon>Actinomycetota</taxon>
        <taxon>Actinomycetes</taxon>
        <taxon>Propionibacteriales</taxon>
        <taxon>Nocardioidaceae</taxon>
        <taxon>Nocardioides</taxon>
    </lineage>
</organism>
<dbReference type="GO" id="GO:0003723">
    <property type="term" value="F:RNA binding"/>
    <property type="evidence" value="ECO:0007669"/>
    <property type="project" value="InterPro"/>
</dbReference>
<dbReference type="GO" id="GO:0000932">
    <property type="term" value="C:P-body"/>
    <property type="evidence" value="ECO:0007669"/>
    <property type="project" value="TreeGrafter"/>
</dbReference>
<evidence type="ECO:0000313" key="2">
    <source>
        <dbReference type="EMBL" id="TKI62717.1"/>
    </source>
</evidence>
<dbReference type="InterPro" id="IPR001900">
    <property type="entry name" value="RNase_II/R"/>
</dbReference>
<dbReference type="OrthoDB" id="5800376at2"/>
<dbReference type="InterPro" id="IPR040596">
    <property type="entry name" value="RNase_II_C_S1"/>
</dbReference>
<dbReference type="InterPro" id="IPR012340">
    <property type="entry name" value="NA-bd_OB-fold"/>
</dbReference>
<dbReference type="SUPFAM" id="SSF50249">
    <property type="entry name" value="Nucleic acid-binding proteins"/>
    <property type="match status" value="1"/>
</dbReference>
<proteinExistence type="predicted"/>
<dbReference type="PANTHER" id="PTHR23355:SF42">
    <property type="entry name" value="RIBONUCLEASE II, CHLOROPLASTIC_MITOCHONDRIAL"/>
    <property type="match status" value="1"/>
</dbReference>